<dbReference type="PANTHER" id="PTHR39200">
    <property type="entry name" value="HYPOTHETICAL EXPORTED PROTEIN"/>
    <property type="match status" value="1"/>
</dbReference>
<dbReference type="PANTHER" id="PTHR39200:SF1">
    <property type="entry name" value="AUTO-TRANSPORTER ADHESIN HEAD GIN DOMAIN-CONTAINING PROTEIN-RELATED"/>
    <property type="match status" value="1"/>
</dbReference>
<evidence type="ECO:0000259" key="2">
    <source>
        <dbReference type="Pfam" id="PF10988"/>
    </source>
</evidence>
<keyword evidence="1" id="KW-0732">Signal</keyword>
<accession>A0A3N4PQQ3</accession>
<evidence type="ECO:0000256" key="1">
    <source>
        <dbReference type="SAM" id="SignalP"/>
    </source>
</evidence>
<evidence type="ECO:0000313" key="4">
    <source>
        <dbReference type="Proteomes" id="UP000278351"/>
    </source>
</evidence>
<comment type="caution">
    <text evidence="3">The sequence shown here is derived from an EMBL/GenBank/DDBJ whole genome shotgun (WGS) entry which is preliminary data.</text>
</comment>
<gene>
    <name evidence="3" type="ORF">EGT74_18855</name>
</gene>
<dbReference type="RefSeq" id="WP_123848069.1">
    <property type="nucleotide sequence ID" value="NZ_RPDH01000002.1"/>
</dbReference>
<evidence type="ECO:0000313" key="3">
    <source>
        <dbReference type="EMBL" id="RPE09069.1"/>
    </source>
</evidence>
<feature type="chain" id="PRO_5018108400" evidence="1">
    <location>
        <begin position="26"/>
        <end position="245"/>
    </location>
</feature>
<organism evidence="3 4">
    <name type="scientific">Chitinophaga lutea</name>
    <dbReference type="NCBI Taxonomy" id="2488634"/>
    <lineage>
        <taxon>Bacteria</taxon>
        <taxon>Pseudomonadati</taxon>
        <taxon>Bacteroidota</taxon>
        <taxon>Chitinophagia</taxon>
        <taxon>Chitinophagales</taxon>
        <taxon>Chitinophagaceae</taxon>
        <taxon>Chitinophaga</taxon>
    </lineage>
</organism>
<reference evidence="3 4" key="1">
    <citation type="submission" date="2018-11" db="EMBL/GenBank/DDBJ databases">
        <title>Chitinophaga lutea sp.nov., isolate from arsenic contaminated soil.</title>
        <authorList>
            <person name="Zong Y."/>
        </authorList>
    </citation>
    <scope>NUCLEOTIDE SEQUENCE [LARGE SCALE GENOMIC DNA]</scope>
    <source>
        <strain evidence="3 4">ZY74</strain>
    </source>
</reference>
<dbReference type="Pfam" id="PF10988">
    <property type="entry name" value="DUF2807"/>
    <property type="match status" value="1"/>
</dbReference>
<sequence>MKTTCRLIASLSFAMLLLAPFAGQAQRSETIAGNGSIKKEKRNASAEVDEISTSGKFKVYVTQGNNPSIEVEADENLLPYIETVIEGDELRLHPKRGFNIKPSNDIIVRVTVRQLESLAGSGTTGFYSQGSIKGEKLEIALSGKGDAEMDLQYKKLEVAISGTGKAKLAGRADNTEFAISGSGDIDAPEMKSEEMEVSISGSGSAFVNASKKLDVAVSGSGNVKYKGSARVNQMISGKGKIEQVN</sequence>
<dbReference type="EMBL" id="RPDH01000002">
    <property type="protein sequence ID" value="RPE09069.1"/>
    <property type="molecule type" value="Genomic_DNA"/>
</dbReference>
<feature type="signal peptide" evidence="1">
    <location>
        <begin position="1"/>
        <end position="25"/>
    </location>
</feature>
<feature type="domain" description="Putative auto-transporter adhesin head GIN" evidence="2">
    <location>
        <begin position="49"/>
        <end position="229"/>
    </location>
</feature>
<dbReference type="Gene3D" id="2.160.20.120">
    <property type="match status" value="1"/>
</dbReference>
<dbReference type="Proteomes" id="UP000278351">
    <property type="component" value="Unassembled WGS sequence"/>
</dbReference>
<dbReference type="AlphaFoldDB" id="A0A3N4PQQ3"/>
<protein>
    <submittedName>
        <fullName evidence="3">DUF2807 domain-containing protein</fullName>
    </submittedName>
</protein>
<keyword evidence="4" id="KW-1185">Reference proteome</keyword>
<dbReference type="OrthoDB" id="5585143at2"/>
<dbReference type="InterPro" id="IPR021255">
    <property type="entry name" value="DUF2807"/>
</dbReference>
<name>A0A3N4PQQ3_9BACT</name>
<proteinExistence type="predicted"/>